<protein>
    <recommendedName>
        <fullName evidence="8">Serine/threonine-protein phosphatase</fullName>
        <ecNumber evidence="8">3.1.3.16</ecNumber>
    </recommendedName>
</protein>
<dbReference type="PANTHER" id="PTHR11668">
    <property type="entry name" value="SERINE/THREONINE PROTEIN PHOSPHATASE"/>
    <property type="match status" value="1"/>
</dbReference>
<reference evidence="11 12" key="1">
    <citation type="journal article" date="2015" name="Genome Biol.">
        <title>Comparative genomics of Steinernema reveals deeply conserved gene regulatory networks.</title>
        <authorList>
            <person name="Dillman A.R."/>
            <person name="Macchietto M."/>
            <person name="Porter C.F."/>
            <person name="Rogers A."/>
            <person name="Williams B."/>
            <person name="Antoshechkin I."/>
            <person name="Lee M.M."/>
            <person name="Goodwin Z."/>
            <person name="Lu X."/>
            <person name="Lewis E.E."/>
            <person name="Goodrich-Blair H."/>
            <person name="Stock S.P."/>
            <person name="Adams B.J."/>
            <person name="Sternberg P.W."/>
            <person name="Mortazavi A."/>
        </authorList>
    </citation>
    <scope>NUCLEOTIDE SEQUENCE [LARGE SCALE GENOMIC DNA]</scope>
    <source>
        <strain evidence="11 12">ALL</strain>
    </source>
</reference>
<dbReference type="STRING" id="34508.A0A4V6A265"/>
<keyword evidence="5" id="KW-0464">Manganese</keyword>
<comment type="cofactor">
    <cofactor evidence="1">
        <name>Mn(2+)</name>
        <dbReference type="ChEBI" id="CHEBI:29035"/>
    </cofactor>
</comment>
<dbReference type="GO" id="GO:0004722">
    <property type="term" value="F:protein serine/threonine phosphatase activity"/>
    <property type="evidence" value="ECO:0007669"/>
    <property type="project" value="UniProtKB-EC"/>
</dbReference>
<dbReference type="GO" id="GO:0046872">
    <property type="term" value="F:metal ion binding"/>
    <property type="evidence" value="ECO:0007669"/>
    <property type="project" value="UniProtKB-KW"/>
</dbReference>
<feature type="region of interest" description="Disordered" evidence="9">
    <location>
        <begin position="90"/>
        <end position="155"/>
    </location>
</feature>
<dbReference type="EC" id="3.1.3.16" evidence="8"/>
<comment type="catalytic activity">
    <reaction evidence="7 8">
        <text>O-phospho-L-threonyl-[protein] + H2O = L-threonyl-[protein] + phosphate</text>
        <dbReference type="Rhea" id="RHEA:47004"/>
        <dbReference type="Rhea" id="RHEA-COMP:11060"/>
        <dbReference type="Rhea" id="RHEA-COMP:11605"/>
        <dbReference type="ChEBI" id="CHEBI:15377"/>
        <dbReference type="ChEBI" id="CHEBI:30013"/>
        <dbReference type="ChEBI" id="CHEBI:43474"/>
        <dbReference type="ChEBI" id="CHEBI:61977"/>
        <dbReference type="EC" id="3.1.3.16"/>
    </reaction>
</comment>
<dbReference type="Proteomes" id="UP000298663">
    <property type="component" value="Unassembled WGS sequence"/>
</dbReference>
<evidence type="ECO:0000256" key="5">
    <source>
        <dbReference type="ARBA" id="ARBA00023211"/>
    </source>
</evidence>
<organism evidence="11 12">
    <name type="scientific">Steinernema carpocapsae</name>
    <name type="common">Entomopathogenic nematode</name>
    <dbReference type="NCBI Taxonomy" id="34508"/>
    <lineage>
        <taxon>Eukaryota</taxon>
        <taxon>Metazoa</taxon>
        <taxon>Ecdysozoa</taxon>
        <taxon>Nematoda</taxon>
        <taxon>Chromadorea</taxon>
        <taxon>Rhabditida</taxon>
        <taxon>Tylenchina</taxon>
        <taxon>Panagrolaimomorpha</taxon>
        <taxon>Strongyloidoidea</taxon>
        <taxon>Steinernematidae</taxon>
        <taxon>Steinernema</taxon>
    </lineage>
</organism>
<keyword evidence="3 8" id="KW-0378">Hydrolase</keyword>
<name>A0A4V6A265_STECR</name>
<evidence type="ECO:0000259" key="10">
    <source>
        <dbReference type="PROSITE" id="PS00125"/>
    </source>
</evidence>
<dbReference type="Gene3D" id="3.60.21.10">
    <property type="match status" value="1"/>
</dbReference>
<keyword evidence="12" id="KW-1185">Reference proteome</keyword>
<evidence type="ECO:0000313" key="12">
    <source>
        <dbReference type="Proteomes" id="UP000298663"/>
    </source>
</evidence>
<comment type="caution">
    <text evidence="11">The sequence shown here is derived from an EMBL/GenBank/DDBJ whole genome shotgun (WGS) entry which is preliminary data.</text>
</comment>
<dbReference type="InterPro" id="IPR004843">
    <property type="entry name" value="Calcineurin-like_PHP"/>
</dbReference>
<accession>A0A4V6A265</accession>
<comment type="similarity">
    <text evidence="8">Belongs to the PPP phosphatase family.</text>
</comment>
<dbReference type="PROSITE" id="PS00125">
    <property type="entry name" value="SER_THR_PHOSPHATASE"/>
    <property type="match status" value="1"/>
</dbReference>
<dbReference type="GO" id="GO:0005634">
    <property type="term" value="C:nucleus"/>
    <property type="evidence" value="ECO:0007669"/>
    <property type="project" value="TreeGrafter"/>
</dbReference>
<evidence type="ECO:0000256" key="1">
    <source>
        <dbReference type="ARBA" id="ARBA00001936"/>
    </source>
</evidence>
<evidence type="ECO:0000256" key="2">
    <source>
        <dbReference type="ARBA" id="ARBA00022723"/>
    </source>
</evidence>
<dbReference type="EMBL" id="AZBU02000005">
    <property type="protein sequence ID" value="TKR77535.1"/>
    <property type="molecule type" value="Genomic_DNA"/>
</dbReference>
<evidence type="ECO:0000256" key="7">
    <source>
        <dbReference type="ARBA" id="ARBA00048336"/>
    </source>
</evidence>
<keyword evidence="2" id="KW-0479">Metal-binding</keyword>
<evidence type="ECO:0000256" key="4">
    <source>
        <dbReference type="ARBA" id="ARBA00022912"/>
    </source>
</evidence>
<feature type="compositionally biased region" description="Pro residues" evidence="9">
    <location>
        <begin position="123"/>
        <end position="139"/>
    </location>
</feature>
<comment type="catalytic activity">
    <reaction evidence="6">
        <text>O-phospho-L-seryl-[protein] + H2O = L-seryl-[protein] + phosphate</text>
        <dbReference type="Rhea" id="RHEA:20629"/>
        <dbReference type="Rhea" id="RHEA-COMP:9863"/>
        <dbReference type="Rhea" id="RHEA-COMP:11604"/>
        <dbReference type="ChEBI" id="CHEBI:15377"/>
        <dbReference type="ChEBI" id="CHEBI:29999"/>
        <dbReference type="ChEBI" id="CHEBI:43474"/>
        <dbReference type="ChEBI" id="CHEBI:83421"/>
        <dbReference type="EC" id="3.1.3.16"/>
    </reaction>
</comment>
<evidence type="ECO:0000256" key="9">
    <source>
        <dbReference type="SAM" id="MobiDB-lite"/>
    </source>
</evidence>
<evidence type="ECO:0000256" key="8">
    <source>
        <dbReference type="RuleBase" id="RU004273"/>
    </source>
</evidence>
<dbReference type="AlphaFoldDB" id="A0A4V6A265"/>
<feature type="domain" description="Serine/threonine specific protein phosphatases" evidence="10">
    <location>
        <begin position="308"/>
        <end position="313"/>
    </location>
</feature>
<dbReference type="PRINTS" id="PR00114">
    <property type="entry name" value="STPHPHTASE"/>
</dbReference>
<reference evidence="11 12" key="2">
    <citation type="journal article" date="2019" name="G3 (Bethesda)">
        <title>Hybrid Assembly of the Genome of the Entomopathogenic Nematode Steinernema carpocapsae Identifies the X-Chromosome.</title>
        <authorList>
            <person name="Serra L."/>
            <person name="Macchietto M."/>
            <person name="Macias-Munoz A."/>
            <person name="McGill C.J."/>
            <person name="Rodriguez I.M."/>
            <person name="Rodriguez B."/>
            <person name="Murad R."/>
            <person name="Mortazavi A."/>
        </authorList>
    </citation>
    <scope>NUCLEOTIDE SEQUENCE [LARGE SCALE GENOMIC DNA]</scope>
    <source>
        <strain evidence="11 12">ALL</strain>
    </source>
</reference>
<dbReference type="InterPro" id="IPR050341">
    <property type="entry name" value="PP1_catalytic_subunit"/>
</dbReference>
<dbReference type="Pfam" id="PF00149">
    <property type="entry name" value="Metallophos"/>
    <property type="match status" value="1"/>
</dbReference>
<dbReference type="InterPro" id="IPR029052">
    <property type="entry name" value="Metallo-depent_PP-like"/>
</dbReference>
<keyword evidence="4" id="KW-0904">Protein phosphatase</keyword>
<dbReference type="SMART" id="SM00156">
    <property type="entry name" value="PP2Ac"/>
    <property type="match status" value="1"/>
</dbReference>
<proteinExistence type="inferred from homology"/>
<sequence length="530" mass="58736">MKNAGGYFRPILVLQPSTFDGFGQLLLCLTSAFALFSNRSCPEPSKTSGFVFSDVCIFHSISFWLWAPVPEIRSRGSVGRLLRRLIPREKSATKSAMQKASERRAPHSGRPPSASPTVRPLPAVSPPVRFPVPPPPGSKPPAHSSGPPIGTPPLGDISGAEIAPDFVFPDVPNRVIGRIASRESILDIDHLIKSIMGSINMKDLKENKVAGVVDVLKTIGDIEAVLDQAMKQFKSEPSMITLNPPVNIIGDIHGQFSDLMRIFEECGDPATTKYLFLGDYVDRGSHSLEVIVLVLCLKIRYKDTFFLLRGNHEWSLVNNRYGFKDELERRFNTFVIGSSAMWNVKEDDMKGRLLWYKFNEVFKFMPITALVMKKILCMHGGLSPKLKSLQDLKNIERPADPFDTTLFTDIMWSDPDFEMPNGPNDPQYKPSKVRGAGRAFNAAAVKSTCERLGVDLIVRAHQVVQDGTEFFAGRRLITVFSAPNYCGQFNNKGGIIHVDKAGITTIKTIAPLVNCIAKTGEIDVDIEFDE</sequence>
<dbReference type="PANTHER" id="PTHR11668:SF300">
    <property type="entry name" value="SERINE_THREONINE-PROTEIN PHOSPHATASE"/>
    <property type="match status" value="1"/>
</dbReference>
<dbReference type="GO" id="GO:0005737">
    <property type="term" value="C:cytoplasm"/>
    <property type="evidence" value="ECO:0007669"/>
    <property type="project" value="TreeGrafter"/>
</dbReference>
<evidence type="ECO:0000313" key="11">
    <source>
        <dbReference type="EMBL" id="TKR77535.1"/>
    </source>
</evidence>
<dbReference type="InterPro" id="IPR006186">
    <property type="entry name" value="Ser/Thr-sp_prot-phosphatase"/>
</dbReference>
<gene>
    <name evidence="11" type="ORF">L596_018488</name>
</gene>
<evidence type="ECO:0000256" key="3">
    <source>
        <dbReference type="ARBA" id="ARBA00022801"/>
    </source>
</evidence>
<dbReference type="SUPFAM" id="SSF56300">
    <property type="entry name" value="Metallo-dependent phosphatases"/>
    <property type="match status" value="1"/>
</dbReference>
<evidence type="ECO:0000256" key="6">
    <source>
        <dbReference type="ARBA" id="ARBA00047761"/>
    </source>
</evidence>